<keyword evidence="12" id="KW-1185">Reference proteome</keyword>
<feature type="domain" description="ML-like" evidence="10">
    <location>
        <begin position="49"/>
        <end position="191"/>
    </location>
</feature>
<dbReference type="SMART" id="SM01320">
    <property type="entry name" value="TRP_N"/>
    <property type="match status" value="1"/>
</dbReference>
<reference evidence="11 12" key="1">
    <citation type="submission" date="2023-01" db="EMBL/GenBank/DDBJ databases">
        <title>Analysis of 21 Apiospora genomes using comparative genomics revels a genus with tremendous synthesis potential of carbohydrate active enzymes and secondary metabolites.</title>
        <authorList>
            <person name="Sorensen T."/>
        </authorList>
    </citation>
    <scope>NUCLEOTIDE SEQUENCE [LARGE SCALE GENOMIC DNA]</scope>
    <source>
        <strain evidence="11 12">CBS 20057</strain>
    </source>
</reference>
<evidence type="ECO:0000256" key="5">
    <source>
        <dbReference type="ARBA" id="ARBA00022989"/>
    </source>
</evidence>
<evidence type="ECO:0000256" key="8">
    <source>
        <dbReference type="SAM" id="Phobius"/>
    </source>
</evidence>
<keyword evidence="3 8" id="KW-0812">Transmembrane</keyword>
<dbReference type="InterPro" id="IPR040241">
    <property type="entry name" value="TRP_Flc/Pkd2-like"/>
</dbReference>
<keyword evidence="6 8" id="KW-0472">Membrane</keyword>
<name>A0ABR1SVE9_9PEZI</name>
<evidence type="ECO:0000256" key="7">
    <source>
        <dbReference type="SAM" id="MobiDB-lite"/>
    </source>
</evidence>
<feature type="transmembrane region" description="Helical" evidence="8">
    <location>
        <begin position="603"/>
        <end position="622"/>
    </location>
</feature>
<feature type="transmembrane region" description="Helical" evidence="8">
    <location>
        <begin position="432"/>
        <end position="452"/>
    </location>
</feature>
<evidence type="ECO:0000256" key="6">
    <source>
        <dbReference type="ARBA" id="ARBA00023136"/>
    </source>
</evidence>
<comment type="caution">
    <text evidence="11">The sequence shown here is derived from an EMBL/GenBank/DDBJ whole genome shotgun (WGS) entry which is preliminary data.</text>
</comment>
<evidence type="ECO:0000313" key="12">
    <source>
        <dbReference type="Proteomes" id="UP001396898"/>
    </source>
</evidence>
<dbReference type="InterPro" id="IPR010308">
    <property type="entry name" value="TRP_C"/>
</dbReference>
<feature type="region of interest" description="Disordered" evidence="7">
    <location>
        <begin position="865"/>
        <end position="899"/>
    </location>
</feature>
<evidence type="ECO:0000259" key="10">
    <source>
        <dbReference type="SMART" id="SM01320"/>
    </source>
</evidence>
<dbReference type="Pfam" id="PF06011">
    <property type="entry name" value="TRP"/>
    <property type="match status" value="1"/>
</dbReference>
<feature type="transmembrane region" description="Helical" evidence="8">
    <location>
        <begin position="378"/>
        <end position="400"/>
    </location>
</feature>
<dbReference type="InterPro" id="IPR032800">
    <property type="entry name" value="TRP_N"/>
</dbReference>
<feature type="compositionally biased region" description="Basic and acidic residues" evidence="7">
    <location>
        <begin position="746"/>
        <end position="759"/>
    </location>
</feature>
<feature type="compositionally biased region" description="Low complexity" evidence="7">
    <location>
        <begin position="793"/>
        <end position="810"/>
    </location>
</feature>
<feature type="compositionally biased region" description="Polar residues" evidence="7">
    <location>
        <begin position="882"/>
        <end position="896"/>
    </location>
</feature>
<sequence length="991" mass="109490">MVALGRIRAWLPALGSAVLLSTSWAKETAYINGVSLDGVRSELAVDRTPALYSGDFGDCLGGQSLLNVTKMDAAFYFDNSTISWHLDGNTNLRSEKLMMYITVDAYGENRFSMTIDPCKMNIYSMCPMNATVPISAWAVFPVGKQQVSGIPQIAYEIPDFEGSVRIQLFANSSQSEIACFQAVMRNGASFSQPAAVSSILGIFTVVAVIASFAAAAYGVSIPHMRTHYAHSFSVLVIFETFQSVFFSGALSLQWPSVLPAWWSNFAWSAGLIPVSNMVGSVNKFAGISGNGSQVGGAGSTIINNNGGLIQQIYGRSLDKAADLATELAPLVKRQPYNPDDPYDYNWGGSPVTPGMPTPGDWSGFGGTLSELNIPAPDAFMLAFLWLIIAFCIVTGLVALFKFALERLAKLQWIQQDRLEFFRNHWTRYLRATLLRTLFIAFFSMMVLSLYQFNLQDRAGPVAIAAIVFLLFLIGVGGIAVYALRCRLRSATFASEPDHILFFSTTILRYIPWFSLVRLSQLRKREFDLKPAGSLPFVHWHFVYHGDSDKSTARTKVHEDETYIKRFGWLSARYRSSRWWYFVFWLAYQFVRALFIGAAARSPVAQVFGLFIVDIVAMVAIAAVNPYEGQRNTAVAVWILGLVKIATTGLSIAFLPELALNRMVATAVGVIIIVIQALLVIAVLVLVILGGISSWMSLYRNREYFSSERLEGTRIRYYEHIARSALDKTALPVERKKQKSKNNNTSKPERGVDDDAEKRIPQTPSEPYFSVRSVRRMAKIEDEDEDNLSEVESTTHNNNNTTTTLNVYNTNDDPINAVPRPPPLLPRRASRAGSLSSRNSVSSLPRAARVHRASWSSRDFLATQSAADLERPDTARANRHSRSFSASTVPNRFNPNATMGGEGGEAAAILRDRGSLASLRVGVGGNSSGFSQPVMPVQEDTAEDPELHIGGHLDESMFRKNLDHWIAGEEDRASQRSEEQALNEMLEKDASG</sequence>
<feature type="compositionally biased region" description="Low complexity" evidence="7">
    <location>
        <begin position="830"/>
        <end position="845"/>
    </location>
</feature>
<comment type="similarity">
    <text evidence="2">Belongs to the transient receptor potential (TRP) ion channel family.</text>
</comment>
<feature type="transmembrane region" description="Helical" evidence="8">
    <location>
        <begin position="199"/>
        <end position="220"/>
    </location>
</feature>
<dbReference type="Pfam" id="PF14558">
    <property type="entry name" value="TRP_N"/>
    <property type="match status" value="1"/>
</dbReference>
<evidence type="ECO:0000313" key="11">
    <source>
        <dbReference type="EMBL" id="KAK8037488.1"/>
    </source>
</evidence>
<feature type="transmembrane region" description="Helical" evidence="8">
    <location>
        <begin position="634"/>
        <end position="654"/>
    </location>
</feature>
<evidence type="ECO:0000256" key="2">
    <source>
        <dbReference type="ARBA" id="ARBA00010642"/>
    </source>
</evidence>
<organism evidence="11 12">
    <name type="scientific">Apiospora marii</name>
    <dbReference type="NCBI Taxonomy" id="335849"/>
    <lineage>
        <taxon>Eukaryota</taxon>
        <taxon>Fungi</taxon>
        <taxon>Dikarya</taxon>
        <taxon>Ascomycota</taxon>
        <taxon>Pezizomycotina</taxon>
        <taxon>Sordariomycetes</taxon>
        <taxon>Xylariomycetidae</taxon>
        <taxon>Amphisphaeriales</taxon>
        <taxon>Apiosporaceae</taxon>
        <taxon>Apiospora</taxon>
    </lineage>
</organism>
<evidence type="ECO:0000256" key="4">
    <source>
        <dbReference type="ARBA" id="ARBA00022729"/>
    </source>
</evidence>
<feature type="transmembrane region" description="Helical" evidence="8">
    <location>
        <begin position="458"/>
        <end position="483"/>
    </location>
</feature>
<dbReference type="Proteomes" id="UP001396898">
    <property type="component" value="Unassembled WGS sequence"/>
</dbReference>
<feature type="transmembrane region" description="Helical" evidence="8">
    <location>
        <begin position="666"/>
        <end position="691"/>
    </location>
</feature>
<feature type="transmembrane region" description="Helical" evidence="8">
    <location>
        <begin position="578"/>
        <end position="597"/>
    </location>
</feature>
<feature type="chain" id="PRO_5045130060" evidence="9">
    <location>
        <begin position="26"/>
        <end position="991"/>
    </location>
</feature>
<comment type="subcellular location">
    <subcellularLocation>
        <location evidence="1">Membrane</location>
        <topology evidence="1">Multi-pass membrane protein</topology>
    </subcellularLocation>
</comment>
<dbReference type="EMBL" id="JAQQWI010000002">
    <property type="protein sequence ID" value="KAK8037488.1"/>
    <property type="molecule type" value="Genomic_DNA"/>
</dbReference>
<evidence type="ECO:0000256" key="1">
    <source>
        <dbReference type="ARBA" id="ARBA00004141"/>
    </source>
</evidence>
<feature type="region of interest" description="Disordered" evidence="7">
    <location>
        <begin position="732"/>
        <end position="765"/>
    </location>
</feature>
<accession>A0ABR1SVE9</accession>
<protein>
    <submittedName>
        <fullName evidence="11">TRP-like ion channel</fullName>
    </submittedName>
</protein>
<evidence type="ECO:0000256" key="9">
    <source>
        <dbReference type="SAM" id="SignalP"/>
    </source>
</evidence>
<proteinExistence type="inferred from homology"/>
<gene>
    <name evidence="11" type="ORF">PG991_000834</name>
</gene>
<keyword evidence="5 8" id="KW-1133">Transmembrane helix</keyword>
<keyword evidence="4 9" id="KW-0732">Signal</keyword>
<feature type="signal peptide" evidence="9">
    <location>
        <begin position="1"/>
        <end position="25"/>
    </location>
</feature>
<dbReference type="PANTHER" id="PTHR31145">
    <property type="entry name" value="INTEGRAL MEMBRANE PROTEIN (AFU_ORTHOLOGUE AFUA_7G01610)"/>
    <property type="match status" value="1"/>
</dbReference>
<feature type="region of interest" description="Disordered" evidence="7">
    <location>
        <begin position="781"/>
        <end position="845"/>
    </location>
</feature>
<feature type="transmembrane region" description="Helical" evidence="8">
    <location>
        <begin position="232"/>
        <end position="254"/>
    </location>
</feature>
<evidence type="ECO:0000256" key="3">
    <source>
        <dbReference type="ARBA" id="ARBA00022692"/>
    </source>
</evidence>
<feature type="region of interest" description="Disordered" evidence="7">
    <location>
        <begin position="969"/>
        <end position="991"/>
    </location>
</feature>
<dbReference type="PANTHER" id="PTHR31145:SF7">
    <property type="entry name" value="TRP-LIKE ION CHANNEL"/>
    <property type="match status" value="1"/>
</dbReference>